<evidence type="ECO:0000313" key="3">
    <source>
        <dbReference type="Proteomes" id="UP000248410"/>
    </source>
</evidence>
<proteinExistence type="predicted"/>
<sequence length="237" mass="27533">MIRVAVFSPKGGVGKSAIIYFLSLILKDHYKILIVDLSSSATLSNLFGITGNIIENDIDYFAEKGNISIVSFSSITAAKNKDMDNKKILHKYNDILRDKDIIFVEYPILLNSNIISLEYSLFKKIMESNKENNKREENKIINYFLPITDPMNYIINVIPNYTIALTRVIDSPYTNLGLVINRYRQEDNQNIISEEIKNIYKDIFIINFYREMLFKGFWNVEIPKEVYPISYKINTLL</sequence>
<organism evidence="2 3">
    <name type="scientific">Acidianus sulfidivorans JP7</name>
    <dbReference type="NCBI Taxonomy" id="619593"/>
    <lineage>
        <taxon>Archaea</taxon>
        <taxon>Thermoproteota</taxon>
        <taxon>Thermoprotei</taxon>
        <taxon>Sulfolobales</taxon>
        <taxon>Sulfolobaceae</taxon>
        <taxon>Acidianus</taxon>
    </lineage>
</organism>
<dbReference type="AlphaFoldDB" id="A0A2U9IPE3"/>
<dbReference type="SUPFAM" id="SSF52540">
    <property type="entry name" value="P-loop containing nucleoside triphosphate hydrolases"/>
    <property type="match status" value="1"/>
</dbReference>
<dbReference type="OrthoDB" id="34582at2157"/>
<dbReference type="Gene3D" id="3.40.50.300">
    <property type="entry name" value="P-loop containing nucleotide triphosphate hydrolases"/>
    <property type="match status" value="1"/>
</dbReference>
<evidence type="ECO:0000313" key="2">
    <source>
        <dbReference type="EMBL" id="AWR97846.1"/>
    </source>
</evidence>
<dbReference type="RefSeq" id="WP_110380736.1">
    <property type="nucleotide sequence ID" value="NZ_CP029288.2"/>
</dbReference>
<dbReference type="InterPro" id="IPR027417">
    <property type="entry name" value="P-loop_NTPase"/>
</dbReference>
<dbReference type="KEGG" id="asul:DFR86_10050"/>
<evidence type="ECO:0000259" key="1">
    <source>
        <dbReference type="Pfam" id="PF01656"/>
    </source>
</evidence>
<dbReference type="EMBL" id="CP029288">
    <property type="protein sequence ID" value="AWR97846.1"/>
    <property type="molecule type" value="Genomic_DNA"/>
</dbReference>
<dbReference type="InterPro" id="IPR002586">
    <property type="entry name" value="CobQ/CobB/MinD/ParA_Nub-bd_dom"/>
</dbReference>
<feature type="domain" description="CobQ/CobB/MinD/ParA nucleotide binding" evidence="1">
    <location>
        <begin position="4"/>
        <end position="205"/>
    </location>
</feature>
<accession>A0A2U9IPE3</accession>
<name>A0A2U9IPE3_9CREN</name>
<dbReference type="Pfam" id="PF01656">
    <property type="entry name" value="CbiA"/>
    <property type="match status" value="1"/>
</dbReference>
<dbReference type="Proteomes" id="UP000248410">
    <property type="component" value="Chromosome"/>
</dbReference>
<keyword evidence="3" id="KW-1185">Reference proteome</keyword>
<gene>
    <name evidence="2" type="ORF">DFR86_10050</name>
</gene>
<dbReference type="GeneID" id="36838313"/>
<reference evidence="2 3" key="1">
    <citation type="submission" date="2018-05" db="EMBL/GenBank/DDBJ databases">
        <title>Complete Genome Sequences of Extremely Thermoacidophilic, Metal-Mobilizing Type-Strain Members of the Archaeal Family Sulfolobaceae: Acidianus brierleyi DSM-1651T, Acidianus sulfidivorans DSM-18786T, Metallosphaera hakonensis DSM-7519T, and Metallosphaera prunae DSM-10039T.</title>
        <authorList>
            <person name="Counts J.A."/>
            <person name="Kelly R.M."/>
        </authorList>
    </citation>
    <scope>NUCLEOTIDE SEQUENCE [LARGE SCALE GENOMIC DNA]</scope>
    <source>
        <strain evidence="2 3">JP7</strain>
    </source>
</reference>
<protein>
    <recommendedName>
        <fullName evidence="1">CobQ/CobB/MinD/ParA nucleotide binding domain-containing protein</fullName>
    </recommendedName>
</protein>